<evidence type="ECO:0000313" key="2">
    <source>
        <dbReference type="EMBL" id="STQ91878.1"/>
    </source>
</evidence>
<dbReference type="EMBL" id="UGHR01000001">
    <property type="protein sequence ID" value="STQ91878.1"/>
    <property type="molecule type" value="Genomic_DNA"/>
</dbReference>
<dbReference type="CDD" id="cd24032">
    <property type="entry name" value="ASKHA_NBD_TsaB"/>
    <property type="match status" value="1"/>
</dbReference>
<feature type="domain" description="Gcp-like" evidence="1">
    <location>
        <begin position="30"/>
        <end position="143"/>
    </location>
</feature>
<dbReference type="Pfam" id="PF00814">
    <property type="entry name" value="TsaD"/>
    <property type="match status" value="1"/>
</dbReference>
<dbReference type="NCBIfam" id="TIGR03725">
    <property type="entry name" value="T6A_YeaZ"/>
    <property type="match status" value="1"/>
</dbReference>
<dbReference type="PANTHER" id="PTHR11735">
    <property type="entry name" value="TRNA N6-ADENOSINE THREONYLCARBAMOYLTRANSFERASE"/>
    <property type="match status" value="1"/>
</dbReference>
<protein>
    <submittedName>
        <fullName evidence="2">UGMP family protein</fullName>
    </submittedName>
    <submittedName>
        <fullName evidence="3">tRNA threonylcarbamoyladenosine biosynthesis protein TsaB</fullName>
    </submittedName>
</protein>
<dbReference type="SUPFAM" id="SSF53067">
    <property type="entry name" value="Actin-like ATPase domain"/>
    <property type="match status" value="2"/>
</dbReference>
<evidence type="ECO:0000259" key="1">
    <source>
        <dbReference type="Pfam" id="PF00814"/>
    </source>
</evidence>
<keyword evidence="5" id="KW-1185">Reference proteome</keyword>
<organism evidence="2 4">
    <name type="scientific">Iodobacter fluviatilis</name>
    <dbReference type="NCBI Taxonomy" id="537"/>
    <lineage>
        <taxon>Bacteria</taxon>
        <taxon>Pseudomonadati</taxon>
        <taxon>Pseudomonadota</taxon>
        <taxon>Betaproteobacteria</taxon>
        <taxon>Neisseriales</taxon>
        <taxon>Chitinibacteraceae</taxon>
        <taxon>Iodobacter</taxon>
    </lineage>
</organism>
<dbReference type="OrthoDB" id="9809995at2"/>
<dbReference type="InterPro" id="IPR000905">
    <property type="entry name" value="Gcp-like_dom"/>
</dbReference>
<evidence type="ECO:0000313" key="4">
    <source>
        <dbReference type="Proteomes" id="UP000255108"/>
    </source>
</evidence>
<dbReference type="InterPro" id="IPR043129">
    <property type="entry name" value="ATPase_NBD"/>
</dbReference>
<sequence length="226" mass="24089">MPYLALDTSTEYLSLAISTAEGIVARDWPAGQKHAEMILPALASLLEECQLSMEDIEGIAFGNGPGSFTGLRIAAGITQGLAFARDVPVLGVSTLAALAEGCHADQVYVCLDARMNQVYCAAYRKEADVWQTMIEPCLSDPDSIPLPDGSNWLGAGSGFAAYGETLRQRLGAQLNGANAERFPHAKDILKLALADLAAGKGLAAQDAELVYLRNKVALKTHERIKK</sequence>
<dbReference type="PANTHER" id="PTHR11735:SF11">
    <property type="entry name" value="TRNA THREONYLCARBAMOYLADENOSINE BIOSYNTHESIS PROTEIN TSAB"/>
    <property type="match status" value="1"/>
</dbReference>
<dbReference type="GO" id="GO:0005829">
    <property type="term" value="C:cytosol"/>
    <property type="evidence" value="ECO:0007669"/>
    <property type="project" value="TreeGrafter"/>
</dbReference>
<dbReference type="Proteomes" id="UP000295794">
    <property type="component" value="Unassembled WGS sequence"/>
</dbReference>
<reference evidence="2 4" key="1">
    <citation type="submission" date="2018-06" db="EMBL/GenBank/DDBJ databases">
        <authorList>
            <consortium name="Pathogen Informatics"/>
            <person name="Doyle S."/>
        </authorList>
    </citation>
    <scope>NUCLEOTIDE SEQUENCE [LARGE SCALE GENOMIC DNA]</scope>
    <source>
        <strain evidence="2 4">NCTC11159</strain>
    </source>
</reference>
<dbReference type="Gene3D" id="3.30.420.40">
    <property type="match status" value="2"/>
</dbReference>
<evidence type="ECO:0000313" key="3">
    <source>
        <dbReference type="EMBL" id="TCU81771.1"/>
    </source>
</evidence>
<dbReference type="InterPro" id="IPR022496">
    <property type="entry name" value="T6A_TsaB"/>
</dbReference>
<dbReference type="RefSeq" id="WP_115228314.1">
    <property type="nucleotide sequence ID" value="NZ_CAWOLO010000019.1"/>
</dbReference>
<evidence type="ECO:0000313" key="5">
    <source>
        <dbReference type="Proteomes" id="UP000295794"/>
    </source>
</evidence>
<dbReference type="AlphaFoldDB" id="A0A377QAZ7"/>
<accession>A0A377QAZ7</accession>
<dbReference type="Proteomes" id="UP000255108">
    <property type="component" value="Unassembled WGS sequence"/>
</dbReference>
<dbReference type="GO" id="GO:0002949">
    <property type="term" value="P:tRNA threonylcarbamoyladenosine modification"/>
    <property type="evidence" value="ECO:0007669"/>
    <property type="project" value="InterPro"/>
</dbReference>
<proteinExistence type="predicted"/>
<reference evidence="3 5" key="2">
    <citation type="submission" date="2019-03" db="EMBL/GenBank/DDBJ databases">
        <title>Genomic Encyclopedia of Type Strains, Phase IV (KMG-IV): sequencing the most valuable type-strain genomes for metagenomic binning, comparative biology and taxonomic classification.</title>
        <authorList>
            <person name="Goeker M."/>
        </authorList>
    </citation>
    <scope>NUCLEOTIDE SEQUENCE [LARGE SCALE GENOMIC DNA]</scope>
    <source>
        <strain evidence="3 5">DSM 3764</strain>
    </source>
</reference>
<gene>
    <name evidence="2" type="primary">yeaZ</name>
    <name evidence="3" type="ORF">EV682_11928</name>
    <name evidence="2" type="ORF">NCTC11159_02961</name>
</gene>
<dbReference type="EMBL" id="SMBT01000019">
    <property type="protein sequence ID" value="TCU81771.1"/>
    <property type="molecule type" value="Genomic_DNA"/>
</dbReference>
<name>A0A377QAZ7_9NEIS</name>